<dbReference type="Pfam" id="PF11952">
    <property type="entry name" value="XTBD"/>
    <property type="match status" value="1"/>
</dbReference>
<reference evidence="4" key="1">
    <citation type="submission" date="2021-01" db="EMBL/GenBank/DDBJ databases">
        <title>A chromosome-scale assembly of European eel, Anguilla anguilla.</title>
        <authorList>
            <person name="Henkel C."/>
            <person name="Jong-Raadsen S.A."/>
            <person name="Dufour S."/>
            <person name="Weltzien F.-A."/>
            <person name="Palstra A.P."/>
            <person name="Pelster B."/>
            <person name="Spaink H.P."/>
            <person name="Van Den Thillart G.E."/>
            <person name="Jansen H."/>
            <person name="Zahm M."/>
            <person name="Klopp C."/>
            <person name="Cedric C."/>
            <person name="Louis A."/>
            <person name="Berthelot C."/>
            <person name="Parey E."/>
            <person name="Roest Crollius H."/>
            <person name="Montfort J."/>
            <person name="Robinson-Rechavi M."/>
            <person name="Bucao C."/>
            <person name="Bouchez O."/>
            <person name="Gislard M."/>
            <person name="Lluch J."/>
            <person name="Milhes M."/>
            <person name="Lampietro C."/>
            <person name="Lopez Roques C."/>
            <person name="Donnadieu C."/>
            <person name="Braasch I."/>
            <person name="Desvignes T."/>
            <person name="Postlethwait J."/>
            <person name="Bobe J."/>
            <person name="Guiguen Y."/>
            <person name="Dirks R."/>
        </authorList>
    </citation>
    <scope>NUCLEOTIDE SEQUENCE</scope>
    <source>
        <strain evidence="4">Tag_6206</strain>
        <tissue evidence="4">Liver</tissue>
    </source>
</reference>
<dbReference type="InterPro" id="IPR058828">
    <property type="entry name" value="DSRM_CARF/NKRF"/>
</dbReference>
<dbReference type="Pfam" id="PF26535">
    <property type="entry name" value="DSRM_CARF"/>
    <property type="match status" value="1"/>
</dbReference>
<sequence length="287" mass="31670">MAEEEKGEDVVSEFLRQNQHLAEWVESLRGHCETNKQWNARREFILRNMEAFPTIHPGQPSSSLDRMLSLSMVWANHVFLGCKYPQPVMEKVMEMAEGVVVHEIPVRKTRDEIMGKGKRSVASDGEADGSQKRLKAGGSSDENRGAGRAGDAPGLPGPSNRGPPPQAATEHQPFFNRLYKTVAWKLVSAGGFGPNLDHFEILRACVEAAKASLSCTFVPLRDIPTCRPAGPSGRARSGRKVTVRVCRRRFRGQDVEDLVLHDEQTRSSGLPPALSYPFQPEPSTSVS</sequence>
<comment type="caution">
    <text evidence="4">The sequence shown here is derived from an EMBL/GenBank/DDBJ whole genome shotgun (WGS) entry which is preliminary data.</text>
</comment>
<dbReference type="PROSITE" id="PS51827">
    <property type="entry name" value="XTBD"/>
    <property type="match status" value="1"/>
</dbReference>
<evidence type="ECO:0000313" key="4">
    <source>
        <dbReference type="EMBL" id="KAG5839714.1"/>
    </source>
</evidence>
<protein>
    <recommendedName>
        <fullName evidence="3">XRN2-binding (XTBD) domain-containing protein</fullName>
    </recommendedName>
</protein>
<evidence type="ECO:0000313" key="5">
    <source>
        <dbReference type="Proteomes" id="UP001044222"/>
    </source>
</evidence>
<dbReference type="PANTHER" id="PTHR48430">
    <property type="entry name" value="PARTNER OF XRN-2 PROTEIN 1"/>
    <property type="match status" value="1"/>
</dbReference>
<evidence type="ECO:0000259" key="3">
    <source>
        <dbReference type="PROSITE" id="PS51827"/>
    </source>
</evidence>
<dbReference type="InterPro" id="IPR021859">
    <property type="entry name" value="XTBD"/>
</dbReference>
<dbReference type="PANTHER" id="PTHR48430:SF1">
    <property type="entry name" value="PARTNER OF XRN-2 PROTEIN 1"/>
    <property type="match status" value="1"/>
</dbReference>
<gene>
    <name evidence="4" type="ORF">ANANG_G00207880</name>
</gene>
<name>A0A9D3RQQ4_ANGAN</name>
<keyword evidence="5" id="KW-1185">Reference proteome</keyword>
<dbReference type="EMBL" id="JAFIRN010000011">
    <property type="protein sequence ID" value="KAG5839714.1"/>
    <property type="molecule type" value="Genomic_DNA"/>
</dbReference>
<evidence type="ECO:0000256" key="2">
    <source>
        <dbReference type="SAM" id="MobiDB-lite"/>
    </source>
</evidence>
<dbReference type="AlphaFoldDB" id="A0A9D3RQQ4"/>
<proteinExistence type="inferred from homology"/>
<feature type="region of interest" description="Disordered" evidence="2">
    <location>
        <begin position="261"/>
        <end position="287"/>
    </location>
</feature>
<organism evidence="4 5">
    <name type="scientific">Anguilla anguilla</name>
    <name type="common">European freshwater eel</name>
    <name type="synonym">Muraena anguilla</name>
    <dbReference type="NCBI Taxonomy" id="7936"/>
    <lineage>
        <taxon>Eukaryota</taxon>
        <taxon>Metazoa</taxon>
        <taxon>Chordata</taxon>
        <taxon>Craniata</taxon>
        <taxon>Vertebrata</taxon>
        <taxon>Euteleostomi</taxon>
        <taxon>Actinopterygii</taxon>
        <taxon>Neopterygii</taxon>
        <taxon>Teleostei</taxon>
        <taxon>Anguilliformes</taxon>
        <taxon>Anguillidae</taxon>
        <taxon>Anguilla</taxon>
    </lineage>
</organism>
<feature type="region of interest" description="Disordered" evidence="2">
    <location>
        <begin position="111"/>
        <end position="170"/>
    </location>
</feature>
<feature type="domain" description="XRN2-binding (XTBD)" evidence="3">
    <location>
        <begin position="25"/>
        <end position="124"/>
    </location>
</feature>
<comment type="similarity">
    <text evidence="1">Belongs to the CARF family.</text>
</comment>
<evidence type="ECO:0000256" key="1">
    <source>
        <dbReference type="ARBA" id="ARBA00010053"/>
    </source>
</evidence>
<dbReference type="Proteomes" id="UP001044222">
    <property type="component" value="Chromosome 11"/>
</dbReference>
<accession>A0A9D3RQQ4</accession>